<dbReference type="PIRSF" id="PIRSF039004">
    <property type="entry name" value="ADE_EF_0837"/>
    <property type="match status" value="1"/>
</dbReference>
<dbReference type="InterPro" id="IPR032466">
    <property type="entry name" value="Metal_Hydrolase"/>
</dbReference>
<proteinExistence type="predicted"/>
<dbReference type="InterPro" id="IPR006680">
    <property type="entry name" value="Amidohydro-rel"/>
</dbReference>
<dbReference type="SUPFAM" id="SSF51556">
    <property type="entry name" value="Metallo-dependent hydrolases"/>
    <property type="match status" value="1"/>
</dbReference>
<feature type="binding site" description="via carbamate group" evidence="1">
    <location>
        <position position="150"/>
    </location>
    <ligand>
        <name>Zn(2+)</name>
        <dbReference type="ChEBI" id="CHEBI:29105"/>
        <label>1</label>
    </ligand>
</feature>
<dbReference type="InterPro" id="IPR011059">
    <property type="entry name" value="Metal-dep_hydrolase_composite"/>
</dbReference>
<dbReference type="PANTHER" id="PTHR42717:SF1">
    <property type="entry name" value="IMIDAZOLONEPROPIONASE AND RELATED AMIDOHYDROLASES"/>
    <property type="match status" value="1"/>
</dbReference>
<dbReference type="PANTHER" id="PTHR42717">
    <property type="entry name" value="DIHYDROOROTASE-RELATED"/>
    <property type="match status" value="1"/>
</dbReference>
<evidence type="ECO:0000313" key="5">
    <source>
        <dbReference type="EMBL" id="TCQ71134.1"/>
    </source>
</evidence>
<feature type="modified residue" description="N6-carboxylysine" evidence="2">
    <location>
        <position position="150"/>
    </location>
</feature>
<organism evidence="5 6">
    <name type="scientific">Raoultella ornithinolytica</name>
    <name type="common">Klebsiella ornithinolytica</name>
    <dbReference type="NCBI Taxonomy" id="54291"/>
    <lineage>
        <taxon>Bacteria</taxon>
        <taxon>Pseudomonadati</taxon>
        <taxon>Pseudomonadota</taxon>
        <taxon>Gammaproteobacteria</taxon>
        <taxon>Enterobacterales</taxon>
        <taxon>Enterobacteriaceae</taxon>
        <taxon>Klebsiella/Raoultella group</taxon>
        <taxon>Raoultella</taxon>
    </lineage>
</organism>
<feature type="site" description="Transition state stabilizer" evidence="3">
    <location>
        <position position="152"/>
    </location>
</feature>
<dbReference type="InterPro" id="IPR020043">
    <property type="entry name" value="Deacetylase_Atu3266-like"/>
</dbReference>
<dbReference type="SUPFAM" id="SSF51338">
    <property type="entry name" value="Composite domain of metallo-dependent hydrolases"/>
    <property type="match status" value="1"/>
</dbReference>
<evidence type="ECO:0000259" key="4">
    <source>
        <dbReference type="Pfam" id="PF01979"/>
    </source>
</evidence>
<sequence>MFDLLLRRARLVDDTLTDIAIQDGKIAALGEISAPARKTVELDGSCYASAGWIDSHVHCYPNSPIYYDQPDSVGIATGVTTVIDAGSTGADDIDDFYQLTRSAATEVFALLNISRVGLIAQNELANMANVDADAVSQAVKRHPDFIVGLKARMSSSVVGDNGITPLERAKAMQRENGDLPLMVHIGNNPPNLDEIADLLSAGDIITHCYNGKPNRILTASGELRASVTRALKRGVRLDVGHGTASFSFEVARRAIALGILPQTISSDIYCRNRIDGPVRSLALVMSKFLAIGMSLPQVVECVTASAADGLRLTQKGRLAVGYDADLTLFALQHAPTLLVDAEKESLQADNILVPLAAIRAGKGYLTEQGSAENAFDF</sequence>
<dbReference type="AlphaFoldDB" id="A0ABD7QEB3"/>
<evidence type="ECO:0000256" key="1">
    <source>
        <dbReference type="PIRSR" id="PIRSR039004-1"/>
    </source>
</evidence>
<feature type="binding site" evidence="1">
    <location>
        <position position="184"/>
    </location>
    <ligand>
        <name>Zn(2+)</name>
        <dbReference type="ChEBI" id="CHEBI:29105"/>
        <label>2</label>
    </ligand>
</feature>
<keyword evidence="1" id="KW-0479">Metal-binding</keyword>
<dbReference type="NCBIfam" id="TIGR03583">
    <property type="entry name" value="EF_0837"/>
    <property type="match status" value="1"/>
</dbReference>
<dbReference type="InterPro" id="IPR047601">
    <property type="entry name" value="EF_0837-like"/>
</dbReference>
<name>A0ABD7QEB3_RAOOR</name>
<comment type="caution">
    <text evidence="5">The sequence shown here is derived from an EMBL/GenBank/DDBJ whole genome shotgun (WGS) entry which is preliminary data.</text>
</comment>
<evidence type="ECO:0000313" key="6">
    <source>
        <dbReference type="Proteomes" id="UP000295263"/>
    </source>
</evidence>
<dbReference type="Gene3D" id="3.20.20.140">
    <property type="entry name" value="Metal-dependent hydrolases"/>
    <property type="match status" value="1"/>
</dbReference>
<accession>A0ABD7QEB3</accession>
<dbReference type="EMBL" id="SLYQ01000008">
    <property type="protein sequence ID" value="TCQ71134.1"/>
    <property type="molecule type" value="Genomic_DNA"/>
</dbReference>
<feature type="domain" description="Amidohydrolase-related" evidence="4">
    <location>
        <begin position="49"/>
        <end position="335"/>
    </location>
</feature>
<feature type="binding site" evidence="1">
    <location>
        <position position="267"/>
    </location>
    <ligand>
        <name>Zn(2+)</name>
        <dbReference type="ChEBI" id="CHEBI:29105"/>
        <label>1</label>
    </ligand>
</feature>
<reference evidence="5 6" key="1">
    <citation type="submission" date="2019-03" db="EMBL/GenBank/DDBJ databases">
        <title>Genomic analyses of the natural microbiome of Caenorhabditis elegans.</title>
        <authorList>
            <person name="Samuel B."/>
        </authorList>
    </citation>
    <scope>NUCLEOTIDE SEQUENCE [LARGE SCALE GENOMIC DNA]</scope>
    <source>
        <strain evidence="5 6">JUb54</strain>
    </source>
</reference>
<feature type="binding site" evidence="1">
    <location>
        <position position="58"/>
    </location>
    <ligand>
        <name>Zn(2+)</name>
        <dbReference type="ChEBI" id="CHEBI:29105"/>
        <label>1</label>
    </ligand>
</feature>
<dbReference type="RefSeq" id="WP_123709870.1">
    <property type="nucleotide sequence ID" value="NZ_SLYQ01000008.1"/>
</dbReference>
<dbReference type="CDD" id="cd01307">
    <property type="entry name" value="Met_dep_hydrolase_B"/>
    <property type="match status" value="1"/>
</dbReference>
<dbReference type="Gene3D" id="2.30.40.10">
    <property type="entry name" value="Urease, subunit C, domain 1"/>
    <property type="match status" value="1"/>
</dbReference>
<dbReference type="NCBIfam" id="NF006689">
    <property type="entry name" value="PRK09237.1"/>
    <property type="match status" value="1"/>
</dbReference>
<feature type="binding site" evidence="1">
    <location>
        <position position="207"/>
    </location>
    <ligand>
        <name>Zn(2+)</name>
        <dbReference type="ChEBI" id="CHEBI:29105"/>
        <label>2</label>
    </ligand>
</feature>
<evidence type="ECO:0000256" key="3">
    <source>
        <dbReference type="PIRSR" id="PIRSR039004-3"/>
    </source>
</evidence>
<dbReference type="Proteomes" id="UP000295263">
    <property type="component" value="Unassembled WGS sequence"/>
</dbReference>
<evidence type="ECO:0000256" key="2">
    <source>
        <dbReference type="PIRSR" id="PIRSR039004-2"/>
    </source>
</evidence>
<dbReference type="Pfam" id="PF01979">
    <property type="entry name" value="Amidohydro_1"/>
    <property type="match status" value="1"/>
</dbReference>
<gene>
    <name evidence="5" type="ORF">EC841_108145</name>
</gene>
<feature type="binding site" evidence="1">
    <location>
        <position position="56"/>
    </location>
    <ligand>
        <name>Zn(2+)</name>
        <dbReference type="ChEBI" id="CHEBI:29105"/>
        <label>1</label>
    </ligand>
</feature>
<feature type="binding site" description="via carbamate group" evidence="1">
    <location>
        <position position="150"/>
    </location>
    <ligand>
        <name>Zn(2+)</name>
        <dbReference type="ChEBI" id="CHEBI:29105"/>
        <label>2</label>
    </ligand>
</feature>
<keyword evidence="1" id="KW-0862">Zinc</keyword>
<protein>
    <submittedName>
        <fullName evidence="5">Dihydroorotase</fullName>
    </submittedName>
</protein>